<name>A0ABP0FK25_CLALP</name>
<keyword evidence="9" id="KW-1185">Reference proteome</keyword>
<dbReference type="PANTHER" id="PTHR11571:SF222">
    <property type="entry name" value="GLUTATHIONE TRANSFERASE"/>
    <property type="match status" value="1"/>
</dbReference>
<dbReference type="Proteomes" id="UP001642483">
    <property type="component" value="Unassembled WGS sequence"/>
</dbReference>
<dbReference type="InterPro" id="IPR004046">
    <property type="entry name" value="GST_C"/>
</dbReference>
<organism evidence="8 9">
    <name type="scientific">Clavelina lepadiformis</name>
    <name type="common">Light-bulb sea squirt</name>
    <name type="synonym">Ascidia lepadiformis</name>
    <dbReference type="NCBI Taxonomy" id="159417"/>
    <lineage>
        <taxon>Eukaryota</taxon>
        <taxon>Metazoa</taxon>
        <taxon>Chordata</taxon>
        <taxon>Tunicata</taxon>
        <taxon>Ascidiacea</taxon>
        <taxon>Aplousobranchia</taxon>
        <taxon>Clavelinidae</taxon>
        <taxon>Clavelina</taxon>
    </lineage>
</organism>
<evidence type="ECO:0000256" key="1">
    <source>
        <dbReference type="ARBA" id="ARBA00003701"/>
    </source>
</evidence>
<feature type="domain" description="GST C-terminal" evidence="7">
    <location>
        <begin position="93"/>
        <end position="213"/>
    </location>
</feature>
<comment type="catalytic activity">
    <reaction evidence="5">
        <text>RX + glutathione = an S-substituted glutathione + a halide anion + H(+)</text>
        <dbReference type="Rhea" id="RHEA:16437"/>
        <dbReference type="ChEBI" id="CHEBI:15378"/>
        <dbReference type="ChEBI" id="CHEBI:16042"/>
        <dbReference type="ChEBI" id="CHEBI:17792"/>
        <dbReference type="ChEBI" id="CHEBI:57925"/>
        <dbReference type="ChEBI" id="CHEBI:90779"/>
        <dbReference type="EC" id="2.5.1.18"/>
    </reaction>
</comment>
<dbReference type="InterPro" id="IPR036282">
    <property type="entry name" value="Glutathione-S-Trfase_C_sf"/>
</dbReference>
<reference evidence="8 9" key="1">
    <citation type="submission" date="2024-02" db="EMBL/GenBank/DDBJ databases">
        <authorList>
            <person name="Daric V."/>
            <person name="Darras S."/>
        </authorList>
    </citation>
    <scope>NUCLEOTIDE SEQUENCE [LARGE SCALE GENOMIC DNA]</scope>
</reference>
<comment type="similarity">
    <text evidence="2">Belongs to the GST superfamily. Mu family.</text>
</comment>
<dbReference type="SFLD" id="SFLDG00363">
    <property type="entry name" value="AMPS_(cytGST):_Alpha-__Mu-__Pi"/>
    <property type="match status" value="1"/>
</dbReference>
<evidence type="ECO:0000256" key="2">
    <source>
        <dbReference type="ARBA" id="ARBA00005861"/>
    </source>
</evidence>
<feature type="domain" description="GST N-terminal" evidence="6">
    <location>
        <begin position="2"/>
        <end position="90"/>
    </location>
</feature>
<dbReference type="SFLD" id="SFLDG01205">
    <property type="entry name" value="AMPS.1"/>
    <property type="match status" value="1"/>
</dbReference>
<evidence type="ECO:0000313" key="9">
    <source>
        <dbReference type="Proteomes" id="UP001642483"/>
    </source>
</evidence>
<dbReference type="CDD" id="cd03075">
    <property type="entry name" value="GST_N_Mu"/>
    <property type="match status" value="1"/>
</dbReference>
<dbReference type="InterPro" id="IPR004045">
    <property type="entry name" value="Glutathione_S-Trfase_N"/>
</dbReference>
<evidence type="ECO:0000256" key="5">
    <source>
        <dbReference type="ARBA" id="ARBA00047960"/>
    </source>
</evidence>
<dbReference type="Gene3D" id="3.40.30.10">
    <property type="entry name" value="Glutaredoxin"/>
    <property type="match status" value="1"/>
</dbReference>
<comment type="function">
    <text evidence="1">Conjugation of reduced glutathione to a wide number of exogenous and endogenous hydrophobic electrophiles.</text>
</comment>
<dbReference type="PROSITE" id="PS50405">
    <property type="entry name" value="GST_CTER"/>
    <property type="match status" value="1"/>
</dbReference>
<dbReference type="InterPro" id="IPR010987">
    <property type="entry name" value="Glutathione-S-Trfase_C-like"/>
</dbReference>
<accession>A0ABP0FK25</accession>
<dbReference type="InterPro" id="IPR040079">
    <property type="entry name" value="Glutathione_S-Trfase"/>
</dbReference>
<dbReference type="PANTHER" id="PTHR11571">
    <property type="entry name" value="GLUTATHIONE S-TRANSFERASE"/>
    <property type="match status" value="1"/>
</dbReference>
<dbReference type="InterPro" id="IPR050213">
    <property type="entry name" value="GST_superfamily"/>
</dbReference>
<protein>
    <recommendedName>
        <fullName evidence="3">glutathione transferase</fullName>
        <ecNumber evidence="3">2.5.1.18</ecNumber>
    </recommendedName>
</protein>
<gene>
    <name evidence="8" type="ORF">CVLEPA_LOCUS9305</name>
</gene>
<dbReference type="EC" id="2.5.1.18" evidence="3"/>
<evidence type="ECO:0000256" key="3">
    <source>
        <dbReference type="ARBA" id="ARBA00012452"/>
    </source>
</evidence>
<dbReference type="Pfam" id="PF14497">
    <property type="entry name" value="GST_C_3"/>
    <property type="match status" value="1"/>
</dbReference>
<comment type="caution">
    <text evidence="8">The sequence shown here is derived from an EMBL/GenBank/DDBJ whole genome shotgun (WGS) entry which is preliminary data.</text>
</comment>
<keyword evidence="4" id="KW-0808">Transferase</keyword>
<evidence type="ECO:0000259" key="6">
    <source>
        <dbReference type="PROSITE" id="PS50404"/>
    </source>
</evidence>
<dbReference type="Pfam" id="PF02798">
    <property type="entry name" value="GST_N"/>
    <property type="match status" value="1"/>
</dbReference>
<dbReference type="SUPFAM" id="SSF47616">
    <property type="entry name" value="GST C-terminal domain-like"/>
    <property type="match status" value="1"/>
</dbReference>
<evidence type="ECO:0000256" key="4">
    <source>
        <dbReference type="ARBA" id="ARBA00022679"/>
    </source>
</evidence>
<sequence>MAKLILGYWDFRGRVEPIRCLLEYLGVEYEDKRYKLSGEPPNIDGSSWFDVKAQMNLDLPNLPYIIDGDVRMTQTWAILKYLARKHAILCPETEEEIRSCDMLEEVARDLAVPFYTLCYTHDGFDEAKKKFFGETLPNLLDLLEKFLGSSHWMIGDKMTYVEFYFCEMFDCIQLMTSDCFDKHQGMKKYVERFYALDKIAAYRQSSRFKKWPFMTPLAKWGGKCEE</sequence>
<dbReference type="PROSITE" id="PS50404">
    <property type="entry name" value="GST_NTER"/>
    <property type="match status" value="1"/>
</dbReference>
<dbReference type="Gene3D" id="1.20.1050.10">
    <property type="match status" value="1"/>
</dbReference>
<dbReference type="SUPFAM" id="SSF52833">
    <property type="entry name" value="Thioredoxin-like"/>
    <property type="match status" value="1"/>
</dbReference>
<dbReference type="EMBL" id="CAWYQH010000057">
    <property type="protein sequence ID" value="CAK8679041.1"/>
    <property type="molecule type" value="Genomic_DNA"/>
</dbReference>
<dbReference type="InterPro" id="IPR036249">
    <property type="entry name" value="Thioredoxin-like_sf"/>
</dbReference>
<dbReference type="SFLD" id="SFLDS00019">
    <property type="entry name" value="Glutathione_Transferase_(cytos"/>
    <property type="match status" value="1"/>
</dbReference>
<evidence type="ECO:0000259" key="7">
    <source>
        <dbReference type="PROSITE" id="PS50405"/>
    </source>
</evidence>
<evidence type="ECO:0000313" key="8">
    <source>
        <dbReference type="EMBL" id="CAK8679041.1"/>
    </source>
</evidence>
<proteinExistence type="inferred from homology"/>